<keyword evidence="5" id="KW-1185">Reference proteome</keyword>
<dbReference type="GO" id="GO:0005789">
    <property type="term" value="C:endoplasmic reticulum membrane"/>
    <property type="evidence" value="ECO:0007669"/>
    <property type="project" value="TreeGrafter"/>
</dbReference>
<keyword evidence="2" id="KW-0812">Transmembrane</keyword>
<dbReference type="SUPFAM" id="SSF47923">
    <property type="entry name" value="Ypt/Rab-GAP domain of gyp1p"/>
    <property type="match status" value="1"/>
</dbReference>
<dbReference type="Gene3D" id="1.10.8.1310">
    <property type="match status" value="1"/>
</dbReference>
<dbReference type="GO" id="GO:0006888">
    <property type="term" value="P:endoplasmic reticulum to Golgi vesicle-mediated transport"/>
    <property type="evidence" value="ECO:0007669"/>
    <property type="project" value="TreeGrafter"/>
</dbReference>
<feature type="transmembrane region" description="Helical" evidence="2">
    <location>
        <begin position="186"/>
        <end position="204"/>
    </location>
</feature>
<protein>
    <recommendedName>
        <fullName evidence="3">Rab-GAP TBC domain-containing protein</fullName>
    </recommendedName>
</protein>
<evidence type="ECO:0000256" key="2">
    <source>
        <dbReference type="SAM" id="Phobius"/>
    </source>
</evidence>
<feature type="transmembrane region" description="Helical" evidence="2">
    <location>
        <begin position="310"/>
        <end position="330"/>
    </location>
</feature>
<dbReference type="GO" id="GO:0005096">
    <property type="term" value="F:GTPase activator activity"/>
    <property type="evidence" value="ECO:0007669"/>
    <property type="project" value="UniProtKB-KW"/>
</dbReference>
<dbReference type="PROSITE" id="PS50086">
    <property type="entry name" value="TBC_RABGAP"/>
    <property type="match status" value="1"/>
</dbReference>
<evidence type="ECO:0000313" key="4">
    <source>
        <dbReference type="EMBL" id="ODV89585.1"/>
    </source>
</evidence>
<gene>
    <name evidence="4" type="ORF">CANCADRAFT_58479</name>
</gene>
<keyword evidence="1" id="KW-0343">GTPase activation</keyword>
<dbReference type="PANTHER" id="PTHR20913">
    <property type="entry name" value="TBC1 DOMAIN FAMILY MEMBER 20/GTPASE"/>
    <property type="match status" value="1"/>
</dbReference>
<proteinExistence type="predicted"/>
<feature type="transmembrane region" description="Helical" evidence="2">
    <location>
        <begin position="142"/>
        <end position="166"/>
    </location>
</feature>
<dbReference type="Proteomes" id="UP000095023">
    <property type="component" value="Unassembled WGS sequence"/>
</dbReference>
<name>A0A1E4TCU8_9ASCO</name>
<dbReference type="EMBL" id="KV453843">
    <property type="protein sequence ID" value="ODV89585.1"/>
    <property type="molecule type" value="Genomic_DNA"/>
</dbReference>
<dbReference type="PANTHER" id="PTHR20913:SF7">
    <property type="entry name" value="RE60063P"/>
    <property type="match status" value="1"/>
</dbReference>
<keyword evidence="2" id="KW-0472">Membrane</keyword>
<dbReference type="InterPro" id="IPR045913">
    <property type="entry name" value="TBC20/Gyp8-like"/>
</dbReference>
<feature type="domain" description="Rab-GAP TBC" evidence="3">
    <location>
        <begin position="1"/>
        <end position="185"/>
    </location>
</feature>
<evidence type="ECO:0000313" key="5">
    <source>
        <dbReference type="Proteomes" id="UP000095023"/>
    </source>
</evidence>
<evidence type="ECO:0000259" key="3">
    <source>
        <dbReference type="PROSITE" id="PS50086"/>
    </source>
</evidence>
<dbReference type="AlphaFoldDB" id="A0A1E4TCU8"/>
<dbReference type="InterPro" id="IPR035969">
    <property type="entry name" value="Rab-GAP_TBC_sf"/>
</dbReference>
<evidence type="ECO:0000256" key="1">
    <source>
        <dbReference type="ARBA" id="ARBA00022468"/>
    </source>
</evidence>
<accession>A0A1E4TCU8</accession>
<dbReference type="Gene3D" id="1.10.472.80">
    <property type="entry name" value="Ypt/Rab-GAP domain of gyp1p, domain 3"/>
    <property type="match status" value="1"/>
</dbReference>
<dbReference type="Pfam" id="PF00566">
    <property type="entry name" value="RabGAP-TBC"/>
    <property type="match status" value="1"/>
</dbReference>
<keyword evidence="2" id="KW-1133">Transmembrane helix</keyword>
<dbReference type="InterPro" id="IPR000195">
    <property type="entry name" value="Rab-GAP-TBC_dom"/>
</dbReference>
<sequence>MDEKLLSRSESLDIWTSGKQIEGSYIDISKELSESRDIPHRDESQVKLDTDRSYRYPGFDDSDCDALYNIIVSELRNRPVLRYYQGYHDIVQVLYLRCGYNCLKLLDYITVCYLRDFMMSSFDPATVHLTVFMNLMRYADQAVYRALQTVPIAAFALSPIITWFSHDIQDLDLLHLLFDDILQHESSIYVIYLYASFILSDNLVRGRILAEYYNMESQEQERSDNVLMIMTNLFRKPHNLPKQTKIAMSYAEDLFKSVPPNRLRVLSQVDPTSTLRGSSSDPESLLLTQVSRVNEKVYFIPENTTDPRSFWSGAFMMAAIAVGCAMYMTYAKR</sequence>
<organism evidence="4 5">
    <name type="scientific">Tortispora caseinolytica NRRL Y-17796</name>
    <dbReference type="NCBI Taxonomy" id="767744"/>
    <lineage>
        <taxon>Eukaryota</taxon>
        <taxon>Fungi</taxon>
        <taxon>Dikarya</taxon>
        <taxon>Ascomycota</taxon>
        <taxon>Saccharomycotina</taxon>
        <taxon>Trigonopsidomycetes</taxon>
        <taxon>Trigonopsidales</taxon>
        <taxon>Trigonopsidaceae</taxon>
        <taxon>Tortispora</taxon>
    </lineage>
</organism>
<dbReference type="OrthoDB" id="206700at2759"/>
<reference evidence="5" key="1">
    <citation type="submission" date="2016-02" db="EMBL/GenBank/DDBJ databases">
        <title>Comparative genomics of biotechnologically important yeasts.</title>
        <authorList>
            <consortium name="DOE Joint Genome Institute"/>
            <person name="Riley R."/>
            <person name="Haridas S."/>
            <person name="Wolfe K.H."/>
            <person name="Lopes M.R."/>
            <person name="Hittinger C.T."/>
            <person name="Goker M."/>
            <person name="Salamov A."/>
            <person name="Wisecaver J."/>
            <person name="Long T.M."/>
            <person name="Aerts A.L."/>
            <person name="Barry K."/>
            <person name="Choi C."/>
            <person name="Clum A."/>
            <person name="Coughlan A.Y."/>
            <person name="Deshpande S."/>
            <person name="Douglass A.P."/>
            <person name="Hanson S.J."/>
            <person name="Klenk H.-P."/>
            <person name="Labutti K."/>
            <person name="Lapidus A."/>
            <person name="Lindquist E."/>
            <person name="Lipzen A."/>
            <person name="Meier-Kolthoff J.P."/>
            <person name="Ohm R.A."/>
            <person name="Otillar R.P."/>
            <person name="Pangilinan J."/>
            <person name="Peng Y."/>
            <person name="Rokas A."/>
            <person name="Rosa C.A."/>
            <person name="Scheuner C."/>
            <person name="Sibirny A.A."/>
            <person name="Slot J.C."/>
            <person name="Stielow J.B."/>
            <person name="Sun H."/>
            <person name="Kurtzman C.P."/>
            <person name="Blackwell M."/>
            <person name="Jeffries T.W."/>
            <person name="Grigoriev I.V."/>
        </authorList>
    </citation>
    <scope>NUCLEOTIDE SEQUENCE [LARGE SCALE GENOMIC DNA]</scope>
    <source>
        <strain evidence="5">NRRL Y-17796</strain>
    </source>
</reference>